<dbReference type="Proteomes" id="UP001293593">
    <property type="component" value="Unassembled WGS sequence"/>
</dbReference>
<feature type="transmembrane region" description="Helical" evidence="1">
    <location>
        <begin position="131"/>
        <end position="149"/>
    </location>
</feature>
<evidence type="ECO:0000256" key="1">
    <source>
        <dbReference type="SAM" id="Phobius"/>
    </source>
</evidence>
<feature type="transmembrane region" description="Helical" evidence="1">
    <location>
        <begin position="289"/>
        <end position="317"/>
    </location>
</feature>
<dbReference type="AlphaFoldDB" id="A0AAE1JGH5"/>
<protein>
    <recommendedName>
        <fullName evidence="4">Embryo defective 1923</fullName>
    </recommendedName>
</protein>
<keyword evidence="1" id="KW-1133">Transmembrane helix</keyword>
<dbReference type="EMBL" id="JAWXYG010000006">
    <property type="protein sequence ID" value="KAK4270132.1"/>
    <property type="molecule type" value="Genomic_DNA"/>
</dbReference>
<dbReference type="Pfam" id="PF25114">
    <property type="entry name" value="AtTam38"/>
    <property type="match status" value="1"/>
</dbReference>
<feature type="transmembrane region" description="Helical" evidence="1">
    <location>
        <begin position="337"/>
        <end position="357"/>
    </location>
</feature>
<name>A0AAE1JGH5_9FABA</name>
<evidence type="ECO:0000313" key="2">
    <source>
        <dbReference type="EMBL" id="KAK4270132.1"/>
    </source>
</evidence>
<feature type="transmembrane region" description="Helical" evidence="1">
    <location>
        <begin position="161"/>
        <end position="180"/>
    </location>
</feature>
<evidence type="ECO:0000313" key="3">
    <source>
        <dbReference type="Proteomes" id="UP001293593"/>
    </source>
</evidence>
<feature type="transmembrane region" description="Helical" evidence="1">
    <location>
        <begin position="200"/>
        <end position="228"/>
    </location>
</feature>
<evidence type="ECO:0008006" key="4">
    <source>
        <dbReference type="Google" id="ProtNLM"/>
    </source>
</evidence>
<accession>A0AAE1JGH5</accession>
<proteinExistence type="predicted"/>
<reference evidence="2" key="1">
    <citation type="submission" date="2023-10" db="EMBL/GenBank/DDBJ databases">
        <title>Chromosome-level genome of the transformable northern wattle, Acacia crassicarpa.</title>
        <authorList>
            <person name="Massaro I."/>
            <person name="Sinha N.R."/>
            <person name="Poethig S."/>
            <person name="Leichty A.R."/>
        </authorList>
    </citation>
    <scope>NUCLEOTIDE SEQUENCE</scope>
    <source>
        <strain evidence="2">Acra3RX</strain>
        <tissue evidence="2">Leaf</tissue>
    </source>
</reference>
<keyword evidence="1" id="KW-0472">Membrane</keyword>
<comment type="caution">
    <text evidence="2">The sequence shown here is derived from an EMBL/GenBank/DDBJ whole genome shotgun (WGS) entry which is preliminary data.</text>
</comment>
<dbReference type="InterPro" id="IPR056894">
    <property type="entry name" value="AtTam38"/>
</dbReference>
<keyword evidence="3" id="KW-1185">Reference proteome</keyword>
<organism evidence="2 3">
    <name type="scientific">Acacia crassicarpa</name>
    <name type="common">northern wattle</name>
    <dbReference type="NCBI Taxonomy" id="499986"/>
    <lineage>
        <taxon>Eukaryota</taxon>
        <taxon>Viridiplantae</taxon>
        <taxon>Streptophyta</taxon>
        <taxon>Embryophyta</taxon>
        <taxon>Tracheophyta</taxon>
        <taxon>Spermatophyta</taxon>
        <taxon>Magnoliopsida</taxon>
        <taxon>eudicotyledons</taxon>
        <taxon>Gunneridae</taxon>
        <taxon>Pentapetalae</taxon>
        <taxon>rosids</taxon>
        <taxon>fabids</taxon>
        <taxon>Fabales</taxon>
        <taxon>Fabaceae</taxon>
        <taxon>Caesalpinioideae</taxon>
        <taxon>mimosoid clade</taxon>
        <taxon>Acacieae</taxon>
        <taxon>Acacia</taxon>
    </lineage>
</organism>
<gene>
    <name evidence="2" type="ORF">QN277_023211</name>
</gene>
<keyword evidence="1" id="KW-0812">Transmembrane</keyword>
<sequence length="367" mass="40713">MPITIPSLSSPSLSFKRLAPLAKVSSFSHPRVRIGNAVISNPSFPTKSQVFSPQCRWDYIGISGKIPRFPLGRHLGVSVNARDNEGELNNGVSEASDVDFDQAEEEARAQSTMPERFRYLTKEAPDPPVRWPWFVALAFLIYAWRAVLFELSNWRKAALGIVRLMGYVFKYILAVIFHFIGDPITFSIRFVEDVFYTIRAFYSGIVAYAPVPDLTIIIVLASIVLAVAEATVPDCINSQPYVLTVAGLIGYAAVRGYISEPFFWTLLVGLYGFSRLVKRKNDVSSAMPVAAVLAAVGEPWVRVLVLISFTALAVYHHSRKLSEGKEIPEVETTERSLPLPLLAAALAIGIHVAAKWAGYRHLTWMIV</sequence>
<feature type="transmembrane region" description="Helical" evidence="1">
    <location>
        <begin position="240"/>
        <end position="256"/>
    </location>
</feature>
<feature type="transmembrane region" description="Helical" evidence="1">
    <location>
        <begin position="262"/>
        <end position="277"/>
    </location>
</feature>